<comment type="similarity">
    <text evidence="1">Belongs to the peptidase C48 family.</text>
</comment>
<dbReference type="OrthoDB" id="695450at2759"/>
<evidence type="ECO:0000256" key="1">
    <source>
        <dbReference type="ARBA" id="ARBA00005234"/>
    </source>
</evidence>
<evidence type="ECO:0000313" key="5">
    <source>
        <dbReference type="EMBL" id="KQK19041.1"/>
    </source>
</evidence>
<dbReference type="PANTHER" id="PTHR34835:SF60">
    <property type="entry name" value="OS10G0490300 PROTEIN"/>
    <property type="match status" value="1"/>
</dbReference>
<evidence type="ECO:0000256" key="2">
    <source>
        <dbReference type="ARBA" id="ARBA00022670"/>
    </source>
</evidence>
<dbReference type="STRING" id="15368.A0A0Q3L781"/>
<protein>
    <recommendedName>
        <fullName evidence="4">Ubiquitin-like protease family profile domain-containing protein</fullName>
    </recommendedName>
</protein>
<evidence type="ECO:0000256" key="3">
    <source>
        <dbReference type="ARBA" id="ARBA00022801"/>
    </source>
</evidence>
<sequence>MTKPSVPCLIPGDKKSVICNHGFSCFLDIDCSGVPSRFSQWIADHIDVNSNDIVLEGGCINLSVDSFCQVTGLNNSGDPVNVESVGVKEAFTSFLGLSEFPTIKQLGELLLQDVLSDDQYFVCFMAVVFASFLCPNSSTYPSTKYLGWLLVPSQVRNYNWALFGFNWFMLSVKKYLKDKPKVLSSKSNLTLGGCTYYQAVMYLDFVDFGVRSPCGYFPRLNVWRKDMIKEFAQYDWKQGPEYGRRNVLKDIYMMADMFASSIEPLTSVRAGEFVISVLNRVKAAAEMLDDPQFSESGAPLPADFTDSMAAQESPGNAKPARTSECILNDGGVQLDGCCNSDKTEKVDDPDAIPDLNNFANSECTTVVVNSDCTNSYDIGMFMLSPDCTPEVQITGERSFADRCNQLSNEGDVLYNSFGNSTSNNFQSASSSAHKKNLYAPRRHVAPSHFKLSPFEDDRLKSHTRPHQVKYHSTIVCLSEDATVQYNKAIDYVRVYVTIWSLGNSFKFGGRVDFYTMNGFCRKLSLDTPATKCKKNFFFSTMAKTMKKSFDSARKFITKCDLVFMPCLHRVHWFVFAVDFPGECFIVLDSYFREGSDYHNSIKNRLMQNFSKVWNEETDKQVDFSTFRFEHPIVPMQSNTDGCGIFCMKFMQLFNPRSHLKDKFTFRDINNFRIQICNEMLFSHHNLLSM</sequence>
<evidence type="ECO:0000313" key="6">
    <source>
        <dbReference type="EnsemblPlants" id="KQK19041"/>
    </source>
</evidence>
<proteinExistence type="inferred from homology"/>
<dbReference type="PROSITE" id="PS50600">
    <property type="entry name" value="ULP_PROTEASE"/>
    <property type="match status" value="1"/>
</dbReference>
<dbReference type="InterPro" id="IPR038765">
    <property type="entry name" value="Papain-like_cys_pep_sf"/>
</dbReference>
<reference evidence="5" key="2">
    <citation type="submission" date="2017-06" db="EMBL/GenBank/DDBJ databases">
        <title>WGS assembly of Brachypodium distachyon.</title>
        <authorList>
            <consortium name="The International Brachypodium Initiative"/>
            <person name="Lucas S."/>
            <person name="Harmon-Smith M."/>
            <person name="Lail K."/>
            <person name="Tice H."/>
            <person name="Grimwood J."/>
            <person name="Bruce D."/>
            <person name="Barry K."/>
            <person name="Shu S."/>
            <person name="Lindquist E."/>
            <person name="Wang M."/>
            <person name="Pitluck S."/>
            <person name="Vogel J.P."/>
            <person name="Garvin D.F."/>
            <person name="Mockler T.C."/>
            <person name="Schmutz J."/>
            <person name="Rokhsar D."/>
            <person name="Bevan M.W."/>
        </authorList>
    </citation>
    <scope>NUCLEOTIDE SEQUENCE</scope>
    <source>
        <strain evidence="5">Bd21</strain>
    </source>
</reference>
<accession>A0A0Q3L781</accession>
<feature type="domain" description="Ubiquitin-like protease family profile" evidence="4">
    <location>
        <begin position="494"/>
        <end position="653"/>
    </location>
</feature>
<dbReference type="InterPro" id="IPR003653">
    <property type="entry name" value="Peptidase_C48_C"/>
</dbReference>
<dbReference type="Proteomes" id="UP000008810">
    <property type="component" value="Chromosome 1"/>
</dbReference>
<organism evidence="5">
    <name type="scientific">Brachypodium distachyon</name>
    <name type="common">Purple false brome</name>
    <name type="synonym">Trachynia distachya</name>
    <dbReference type="NCBI Taxonomy" id="15368"/>
    <lineage>
        <taxon>Eukaryota</taxon>
        <taxon>Viridiplantae</taxon>
        <taxon>Streptophyta</taxon>
        <taxon>Embryophyta</taxon>
        <taxon>Tracheophyta</taxon>
        <taxon>Spermatophyta</taxon>
        <taxon>Magnoliopsida</taxon>
        <taxon>Liliopsida</taxon>
        <taxon>Poales</taxon>
        <taxon>Poaceae</taxon>
        <taxon>BOP clade</taxon>
        <taxon>Pooideae</taxon>
        <taxon>Stipodae</taxon>
        <taxon>Brachypodieae</taxon>
        <taxon>Brachypodium</taxon>
    </lineage>
</organism>
<reference evidence="5 6" key="1">
    <citation type="journal article" date="2010" name="Nature">
        <title>Genome sequencing and analysis of the model grass Brachypodium distachyon.</title>
        <authorList>
            <consortium name="International Brachypodium Initiative"/>
        </authorList>
    </citation>
    <scope>NUCLEOTIDE SEQUENCE [LARGE SCALE GENOMIC DNA]</scope>
    <source>
        <strain evidence="5 6">Bd21</strain>
    </source>
</reference>
<dbReference type="AlphaFoldDB" id="A0A0Q3L781"/>
<dbReference type="GO" id="GO:0008234">
    <property type="term" value="F:cysteine-type peptidase activity"/>
    <property type="evidence" value="ECO:0007669"/>
    <property type="project" value="InterPro"/>
</dbReference>
<keyword evidence="2" id="KW-0645">Protease</keyword>
<dbReference type="PANTHER" id="PTHR34835">
    <property type="entry name" value="OS07G0283600 PROTEIN-RELATED"/>
    <property type="match status" value="1"/>
</dbReference>
<keyword evidence="7" id="KW-1185">Reference proteome</keyword>
<gene>
    <name evidence="5" type="ORF">BRADI_1g46086v3</name>
</gene>
<evidence type="ECO:0000313" key="7">
    <source>
        <dbReference type="Proteomes" id="UP000008810"/>
    </source>
</evidence>
<dbReference type="FunCoup" id="A0A0Q3L781">
    <property type="interactions" value="256"/>
</dbReference>
<name>A0A0Q3L781_BRADI</name>
<dbReference type="Pfam" id="PF02902">
    <property type="entry name" value="Peptidase_C48"/>
    <property type="match status" value="1"/>
</dbReference>
<dbReference type="EMBL" id="CM000880">
    <property type="protein sequence ID" value="KQK19041.1"/>
    <property type="molecule type" value="Genomic_DNA"/>
</dbReference>
<dbReference type="SUPFAM" id="SSF54001">
    <property type="entry name" value="Cysteine proteinases"/>
    <property type="match status" value="1"/>
</dbReference>
<dbReference type="Gene3D" id="3.40.395.10">
    <property type="entry name" value="Adenoviral Proteinase, Chain A"/>
    <property type="match status" value="1"/>
</dbReference>
<dbReference type="Gramene" id="KQK19041">
    <property type="protein sequence ID" value="KQK19041"/>
    <property type="gene ID" value="BRADI_1g46086v3"/>
</dbReference>
<dbReference type="GO" id="GO:0006508">
    <property type="term" value="P:proteolysis"/>
    <property type="evidence" value="ECO:0007669"/>
    <property type="project" value="UniProtKB-KW"/>
</dbReference>
<dbReference type="InParanoid" id="A0A0Q3L781"/>
<keyword evidence="3" id="KW-0378">Hydrolase</keyword>
<evidence type="ECO:0000259" key="4">
    <source>
        <dbReference type="PROSITE" id="PS50600"/>
    </source>
</evidence>
<reference evidence="6" key="3">
    <citation type="submission" date="2018-08" db="UniProtKB">
        <authorList>
            <consortium name="EnsemblPlants"/>
        </authorList>
    </citation>
    <scope>IDENTIFICATION</scope>
    <source>
        <strain evidence="6">cv. Bd21</strain>
    </source>
</reference>
<dbReference type="EnsemblPlants" id="KQK19041">
    <property type="protein sequence ID" value="KQK19041"/>
    <property type="gene ID" value="BRADI_1g46086v3"/>
</dbReference>